<proteinExistence type="predicted"/>
<organism evidence="1 2">
    <name type="scientific">Listeria monocytogenes</name>
    <dbReference type="NCBI Taxonomy" id="1639"/>
    <lineage>
        <taxon>Bacteria</taxon>
        <taxon>Bacillati</taxon>
        <taxon>Bacillota</taxon>
        <taxon>Bacilli</taxon>
        <taxon>Bacillales</taxon>
        <taxon>Listeriaceae</taxon>
        <taxon>Listeria</taxon>
    </lineage>
</organism>
<accession>A0A826CS97</accession>
<name>A0A826CS97_LISMN</name>
<evidence type="ECO:0000313" key="2">
    <source>
        <dbReference type="Proteomes" id="UP000427828"/>
    </source>
</evidence>
<dbReference type="RefSeq" id="WP_070286925.1">
    <property type="nucleotide sequence ID" value="NZ_JAATUG010000001.1"/>
</dbReference>
<dbReference type="AlphaFoldDB" id="A0A826CS97"/>
<reference evidence="1 2" key="1">
    <citation type="submission" date="2018-06" db="EMBL/GenBank/DDBJ databases">
        <authorList>
            <consortium name="GenomeTrakr: Next Generation Sequencing Network for Food Pathogen Tracability"/>
        </authorList>
    </citation>
    <scope>NUCLEOTIDE SEQUENCE [LARGE SCALE GENOMIC DNA]</scope>
    <source>
        <strain evidence="1 2">FLAG-51482A</strain>
    </source>
</reference>
<sequence>MKVVLLNEENCANDIDSNWDVLNMESLLERLAQITPNELTEGETFRLFYNKKGNDEKRPAGTFRVLKQYFYVIKLEYLGLEFV</sequence>
<dbReference type="EMBL" id="AALAQH010000002">
    <property type="protein sequence ID" value="ECX6924100.1"/>
    <property type="molecule type" value="Genomic_DNA"/>
</dbReference>
<protein>
    <submittedName>
        <fullName evidence="1">Uncharacterized protein</fullName>
    </submittedName>
</protein>
<evidence type="ECO:0000313" key="1">
    <source>
        <dbReference type="EMBL" id="ECX6924100.1"/>
    </source>
</evidence>
<comment type="caution">
    <text evidence="1">The sequence shown here is derived from an EMBL/GenBank/DDBJ whole genome shotgun (WGS) entry which is preliminary data.</text>
</comment>
<dbReference type="Proteomes" id="UP000427828">
    <property type="component" value="Unassembled WGS sequence"/>
</dbReference>
<gene>
    <name evidence="1" type="ORF">BCZ19_05420</name>
</gene>